<dbReference type="AlphaFoldDB" id="A0A511D5W1"/>
<dbReference type="PANTHER" id="PTHR40763:SF5">
    <property type="entry name" value="MEMBRANE PROTEIN"/>
    <property type="match status" value="1"/>
</dbReference>
<evidence type="ECO:0000256" key="4">
    <source>
        <dbReference type="ARBA" id="ARBA00023136"/>
    </source>
</evidence>
<comment type="subcellular location">
    <subcellularLocation>
        <location evidence="1">Membrane</location>
        <topology evidence="1">Multi-pass membrane protein</topology>
    </subcellularLocation>
</comment>
<dbReference type="Pfam" id="PF05154">
    <property type="entry name" value="TM2"/>
    <property type="match status" value="1"/>
</dbReference>
<name>A0A511D5W1_9PSEU</name>
<dbReference type="InterPro" id="IPR012551">
    <property type="entry name" value="DUF1707_SHOCT-like"/>
</dbReference>
<dbReference type="Pfam" id="PF08044">
    <property type="entry name" value="DUF1707"/>
    <property type="match status" value="1"/>
</dbReference>
<feature type="domain" description="DUF1707" evidence="7">
    <location>
        <begin position="28"/>
        <end position="79"/>
    </location>
</feature>
<evidence type="ECO:0000256" key="2">
    <source>
        <dbReference type="ARBA" id="ARBA00022692"/>
    </source>
</evidence>
<sequence>MPNRIGGCRYVGGGTVRPVSTPGSRNFRIGHEEREQAVRALNDHFAAGRLDMHKYEERVGQASAARTAGELDALFTDLPTAASTQVTVQHPTAPYPAAPHPAAQQAGWDPNAPWGRDPVTGWPCSDKSKVVAGVLQLFLGAVGAGRFYTGHTGMAVAQLLVTLFTFGIGAIWGFVDGIVLLAGSPRDPYGRPLRS</sequence>
<evidence type="ECO:0000313" key="8">
    <source>
        <dbReference type="EMBL" id="GEL20180.1"/>
    </source>
</evidence>
<protein>
    <submittedName>
        <fullName evidence="8">Membrane protein</fullName>
    </submittedName>
</protein>
<gene>
    <name evidence="8" type="ORF">PA7_40170</name>
</gene>
<dbReference type="EMBL" id="BJVI01000060">
    <property type="protein sequence ID" value="GEL20180.1"/>
    <property type="molecule type" value="Genomic_DNA"/>
</dbReference>
<accession>A0A511D5W1</accession>
<dbReference type="PANTHER" id="PTHR40763">
    <property type="entry name" value="MEMBRANE PROTEIN-RELATED"/>
    <property type="match status" value="1"/>
</dbReference>
<evidence type="ECO:0000256" key="5">
    <source>
        <dbReference type="SAM" id="Phobius"/>
    </source>
</evidence>
<feature type="transmembrane region" description="Helical" evidence="5">
    <location>
        <begin position="130"/>
        <end position="149"/>
    </location>
</feature>
<keyword evidence="2 5" id="KW-0812">Transmembrane</keyword>
<organism evidence="8 9">
    <name type="scientific">Pseudonocardia asaccharolytica DSM 44247 = NBRC 16224</name>
    <dbReference type="NCBI Taxonomy" id="1123024"/>
    <lineage>
        <taxon>Bacteria</taxon>
        <taxon>Bacillati</taxon>
        <taxon>Actinomycetota</taxon>
        <taxon>Actinomycetes</taxon>
        <taxon>Pseudonocardiales</taxon>
        <taxon>Pseudonocardiaceae</taxon>
        <taxon>Pseudonocardia</taxon>
    </lineage>
</organism>
<evidence type="ECO:0000313" key="9">
    <source>
        <dbReference type="Proteomes" id="UP000321328"/>
    </source>
</evidence>
<dbReference type="InterPro" id="IPR007829">
    <property type="entry name" value="TM2"/>
</dbReference>
<evidence type="ECO:0000256" key="1">
    <source>
        <dbReference type="ARBA" id="ARBA00004141"/>
    </source>
</evidence>
<keyword evidence="3 5" id="KW-1133">Transmembrane helix</keyword>
<keyword evidence="9" id="KW-1185">Reference proteome</keyword>
<keyword evidence="4 5" id="KW-0472">Membrane</keyword>
<proteinExistence type="predicted"/>
<reference evidence="8 9" key="1">
    <citation type="submission" date="2019-07" db="EMBL/GenBank/DDBJ databases">
        <title>Whole genome shotgun sequence of Pseudonocardia asaccharolytica NBRC 16224.</title>
        <authorList>
            <person name="Hosoyama A."/>
            <person name="Uohara A."/>
            <person name="Ohji S."/>
            <person name="Ichikawa N."/>
        </authorList>
    </citation>
    <scope>NUCLEOTIDE SEQUENCE [LARGE SCALE GENOMIC DNA]</scope>
    <source>
        <strain evidence="8 9">NBRC 16224</strain>
    </source>
</reference>
<evidence type="ECO:0000256" key="3">
    <source>
        <dbReference type="ARBA" id="ARBA00022989"/>
    </source>
</evidence>
<dbReference type="STRING" id="1123024.GCA_000423625_04696"/>
<dbReference type="GO" id="GO:0016020">
    <property type="term" value="C:membrane"/>
    <property type="evidence" value="ECO:0007669"/>
    <property type="project" value="UniProtKB-SubCell"/>
</dbReference>
<comment type="caution">
    <text evidence="8">The sequence shown here is derived from an EMBL/GenBank/DDBJ whole genome shotgun (WGS) entry which is preliminary data.</text>
</comment>
<dbReference type="Proteomes" id="UP000321328">
    <property type="component" value="Unassembled WGS sequence"/>
</dbReference>
<feature type="domain" description="TM2" evidence="6">
    <location>
        <begin position="126"/>
        <end position="178"/>
    </location>
</feature>
<evidence type="ECO:0000259" key="7">
    <source>
        <dbReference type="Pfam" id="PF08044"/>
    </source>
</evidence>
<feature type="transmembrane region" description="Helical" evidence="5">
    <location>
        <begin position="155"/>
        <end position="182"/>
    </location>
</feature>
<evidence type="ECO:0000259" key="6">
    <source>
        <dbReference type="Pfam" id="PF05154"/>
    </source>
</evidence>